<dbReference type="InterPro" id="IPR027417">
    <property type="entry name" value="P-loop_NTPase"/>
</dbReference>
<evidence type="ECO:0000313" key="7">
    <source>
        <dbReference type="Proteomes" id="UP000075806"/>
    </source>
</evidence>
<reference evidence="6" key="1">
    <citation type="submission" date="2016-02" db="EMBL/GenBank/DDBJ databases">
        <title>Genome sequence of Bacillus trypoxylicola KCTC 13244(T).</title>
        <authorList>
            <person name="Jeong H."/>
            <person name="Park S.-H."/>
            <person name="Choi S.-K."/>
        </authorList>
    </citation>
    <scope>NUCLEOTIDE SEQUENCE [LARGE SCALE GENOMIC DNA]</scope>
    <source>
        <strain evidence="6">KCTC 13244</strain>
    </source>
</reference>
<keyword evidence="7" id="KW-1185">Reference proteome</keyword>
<evidence type="ECO:0000313" key="6">
    <source>
        <dbReference type="EMBL" id="KYG34879.1"/>
    </source>
</evidence>
<keyword evidence="3" id="KW-0067">ATP-binding</keyword>
<evidence type="ECO:0000256" key="3">
    <source>
        <dbReference type="ARBA" id="ARBA00022840"/>
    </source>
</evidence>
<keyword evidence="4" id="KW-0175">Coiled coil</keyword>
<name>A0A161PMU0_9BACI</name>
<dbReference type="InterPro" id="IPR003593">
    <property type="entry name" value="AAA+_ATPase"/>
</dbReference>
<comment type="caution">
    <text evidence="6">The sequence shown here is derived from an EMBL/GenBank/DDBJ whole genome shotgun (WGS) entry which is preliminary data.</text>
</comment>
<feature type="coiled-coil region" evidence="4">
    <location>
        <begin position="202"/>
        <end position="229"/>
    </location>
</feature>
<dbReference type="EMBL" id="LTAO01000001">
    <property type="protein sequence ID" value="KYG34879.1"/>
    <property type="molecule type" value="Genomic_DNA"/>
</dbReference>
<dbReference type="Gene3D" id="3.40.50.300">
    <property type="entry name" value="P-loop containing nucleotide triphosphate hydrolases"/>
    <property type="match status" value="2"/>
</dbReference>
<dbReference type="InterPro" id="IPR050773">
    <property type="entry name" value="CbxX/CfxQ_RuBisCO_ESX"/>
</dbReference>
<gene>
    <name evidence="6" type="ORF">AZF04_00675</name>
</gene>
<dbReference type="InterPro" id="IPR041627">
    <property type="entry name" value="AAA_lid_6"/>
</dbReference>
<proteinExistence type="inferred from homology"/>
<dbReference type="Gene3D" id="1.10.8.60">
    <property type="match status" value="1"/>
</dbReference>
<dbReference type="Pfam" id="PF17866">
    <property type="entry name" value="AAA_lid_6"/>
    <property type="match status" value="2"/>
</dbReference>
<protein>
    <submittedName>
        <fullName evidence="6">Stage V sporulation protein K</fullName>
    </submittedName>
</protein>
<dbReference type="PRINTS" id="PR00819">
    <property type="entry name" value="CBXCFQXSUPER"/>
</dbReference>
<dbReference type="AlphaFoldDB" id="A0A161PMU0"/>
<evidence type="ECO:0000256" key="1">
    <source>
        <dbReference type="ARBA" id="ARBA00010378"/>
    </source>
</evidence>
<comment type="similarity">
    <text evidence="1">Belongs to the CbxX/CfxQ family.</text>
</comment>
<evidence type="ECO:0000256" key="2">
    <source>
        <dbReference type="ARBA" id="ARBA00022741"/>
    </source>
</evidence>
<dbReference type="CDD" id="cd00009">
    <property type="entry name" value="AAA"/>
    <property type="match status" value="1"/>
</dbReference>
<dbReference type="GO" id="GO:0016887">
    <property type="term" value="F:ATP hydrolysis activity"/>
    <property type="evidence" value="ECO:0007669"/>
    <property type="project" value="InterPro"/>
</dbReference>
<dbReference type="Pfam" id="PF00004">
    <property type="entry name" value="AAA"/>
    <property type="match status" value="2"/>
</dbReference>
<dbReference type="InterPro" id="IPR003959">
    <property type="entry name" value="ATPase_AAA_core"/>
</dbReference>
<dbReference type="FunFam" id="3.40.50.300:FF:000216">
    <property type="entry name" value="Type VII secretion ATPase EccA"/>
    <property type="match status" value="2"/>
</dbReference>
<feature type="domain" description="AAA+ ATPase" evidence="5">
    <location>
        <begin position="280"/>
        <end position="418"/>
    </location>
</feature>
<dbReference type="SMART" id="SM00382">
    <property type="entry name" value="AAA"/>
    <property type="match status" value="2"/>
</dbReference>
<keyword evidence="2" id="KW-0547">Nucleotide-binding</keyword>
<evidence type="ECO:0000256" key="4">
    <source>
        <dbReference type="SAM" id="Coils"/>
    </source>
</evidence>
<dbReference type="InterPro" id="IPR000641">
    <property type="entry name" value="CbxX/CfxQ"/>
</dbReference>
<dbReference type="GO" id="GO:0005524">
    <property type="term" value="F:ATP binding"/>
    <property type="evidence" value="ECO:0007669"/>
    <property type="project" value="UniProtKB-KW"/>
</dbReference>
<dbReference type="RefSeq" id="WP_061947134.1">
    <property type="nucleotide sequence ID" value="NZ_LTAO01000001.1"/>
</dbReference>
<dbReference type="OrthoDB" id="9806903at2"/>
<sequence>MKNKQWTIDQIEDWIKDTDNHSNQLSESQAFLLIKQLEQEKQPSEKNKELRSLIYTKLVEKRWSESHRLDTLSKSWMEQAIQLDGQNIEIKKYQLEKILEACLEFDDFPEQLPVIRETDHSSTKKERAEQYYHLAEQFFQNLEKLEVVYRDLQNHFNVIEHDSRTEEMKKLVELYKQFEEPFLLISKATREYAKSISGIYYSAEQLKQIKEATNQIEQLSQEWKERLLQLTDQTENTSALEQLNDMIGLAPIKKRIHKLYQYLQYQKKRTELGFRTRDAMSLHMIFIGNPGTGKTSLARLMAKIYYELGLLEHETVLEVDRSQLVGAYVGQTEEQTMRAIEKANGGVLFIDEAYSLKRTGADNNDFGQTVIDTLVSAMTNEKLANTFAVILAGYPEEMNLFLRSNPGLRSRFPEQNLLLLEDYSMSELLKIGESVAKENDFILTEAGLTALKERIERAQVDDSFGNARTVKNIVLDAIFEKGSSQQSEELGTSAYILLDEEDFLPKKTENEDKEALVELQSLIGLENVKKEIKKMTAYIQVQQLRRQHHMKTNPITVHTIFTGASGTGKTTVASLYAKALKEIGLLKRGHLVVASRADLVAGYTGQTARKTKEKIKDALGGVLFIDEAYSLYSEGRGDFGKEAMATLLQEMSIHQENIVVILAGYEEEMQQLLSSNPGIRSRFSKEIDFPSYNRSELLAIIEKQINDLGYKLSEKASSLLVKLIPETGHSGNGRFATNLVQKIIQAQAERLVEESEMSKEDLMMVKEEDLQAVSEAV</sequence>
<dbReference type="SUPFAM" id="SSF52540">
    <property type="entry name" value="P-loop containing nucleoside triphosphate hydrolases"/>
    <property type="match status" value="2"/>
</dbReference>
<evidence type="ECO:0000259" key="5">
    <source>
        <dbReference type="SMART" id="SM00382"/>
    </source>
</evidence>
<dbReference type="PANTHER" id="PTHR43392">
    <property type="entry name" value="AAA-TYPE ATPASE FAMILY PROTEIN / ANKYRIN REPEAT FAMILY PROTEIN"/>
    <property type="match status" value="1"/>
</dbReference>
<dbReference type="Proteomes" id="UP000075806">
    <property type="component" value="Unassembled WGS sequence"/>
</dbReference>
<dbReference type="STRING" id="519424.AZF04_00675"/>
<organism evidence="6 7">
    <name type="scientific">Alkalihalobacillus trypoxylicola</name>
    <dbReference type="NCBI Taxonomy" id="519424"/>
    <lineage>
        <taxon>Bacteria</taxon>
        <taxon>Bacillati</taxon>
        <taxon>Bacillota</taxon>
        <taxon>Bacilli</taxon>
        <taxon>Bacillales</taxon>
        <taxon>Bacillaceae</taxon>
        <taxon>Alkalihalobacillus</taxon>
    </lineage>
</organism>
<accession>A0A161PMU0</accession>
<dbReference type="PANTHER" id="PTHR43392:SF2">
    <property type="entry name" value="AAA-TYPE ATPASE FAMILY PROTEIN _ ANKYRIN REPEAT FAMILY PROTEIN"/>
    <property type="match status" value="1"/>
</dbReference>
<feature type="domain" description="AAA+ ATPase" evidence="5">
    <location>
        <begin position="555"/>
        <end position="693"/>
    </location>
</feature>